<dbReference type="EMBL" id="FTRV01000016">
    <property type="protein sequence ID" value="SPM31302.1"/>
    <property type="molecule type" value="Genomic_DNA"/>
</dbReference>
<name>A0A2U3NIF7_9MYCO</name>
<sequence>MATWRPGDLNVVAKHHPAPTAAGTPFAYGIPDCSESGEFDTSGCPIRVARVVYRGADFNIYELALVNGQWECNNLLVAAGTDSAEGLPAQAVSDPTAYVGIWNNPGVGAVNYADEFGNIFQLLLTGLGWSYINITNWFTTPPATPAAGNVFGYWDFYNDIDRLIYRGLHNDTQIYEISDQNGNYICSNLSTNDKSEKPAPPAGGNPFGYCYGDVPRVIYRGADGHVYELHPQPYWKCSDLLEASGGAPRAASDPYAYVPDIARVIYADTDRQIIELSLEGNWKWANLSTNDKTASAPAPAAAGNPFGYQTSDGVLRVIYRGFDGHIYELRSDPSTMHVWKWADLSTIDKTAKPAQQAAGDPFGYEIVDNIPRVVYLGTNGHICELALY</sequence>
<dbReference type="Gene3D" id="2.120.10.70">
    <property type="entry name" value="Fucose-specific lectin"/>
    <property type="match status" value="1"/>
</dbReference>
<gene>
    <name evidence="1" type="ORF">MTAB308_4815</name>
</gene>
<keyword evidence="2" id="KW-1185">Reference proteome</keyword>
<reference evidence="1 2" key="1">
    <citation type="submission" date="2017-01" db="EMBL/GenBank/DDBJ databases">
        <authorList>
            <consortium name="Urmite Genomes"/>
        </authorList>
    </citation>
    <scope>NUCLEOTIDE SEQUENCE [LARGE SCALE GENOMIC DNA]</scope>
    <source>
        <strain evidence="1 2">AB308</strain>
    </source>
</reference>
<protein>
    <submittedName>
        <fullName evidence="1">Uncharacterized protein</fullName>
    </submittedName>
</protein>
<dbReference type="SUPFAM" id="SSF89372">
    <property type="entry name" value="Fucose-specific lectin"/>
    <property type="match status" value="1"/>
</dbReference>
<evidence type="ECO:0000313" key="2">
    <source>
        <dbReference type="Proteomes" id="UP000241595"/>
    </source>
</evidence>
<dbReference type="AlphaFoldDB" id="A0A2U3NIF7"/>
<dbReference type="Proteomes" id="UP000241595">
    <property type="component" value="Unassembled WGS sequence"/>
</dbReference>
<organism evidence="1 2">
    <name type="scientific">Mycobacterium terramassiliense</name>
    <dbReference type="NCBI Taxonomy" id="1841859"/>
    <lineage>
        <taxon>Bacteria</taxon>
        <taxon>Bacillati</taxon>
        <taxon>Actinomycetota</taxon>
        <taxon>Actinomycetes</taxon>
        <taxon>Mycobacteriales</taxon>
        <taxon>Mycobacteriaceae</taxon>
        <taxon>Mycobacterium</taxon>
    </lineage>
</organism>
<dbReference type="STRING" id="1841859.GCA_900157385_04818"/>
<accession>A0A2U3NIF7</accession>
<proteinExistence type="predicted"/>
<evidence type="ECO:0000313" key="1">
    <source>
        <dbReference type="EMBL" id="SPM31302.1"/>
    </source>
</evidence>